<dbReference type="EMBL" id="FODO01000017">
    <property type="protein sequence ID" value="SEO74976.1"/>
    <property type="molecule type" value="Genomic_DNA"/>
</dbReference>
<feature type="chain" id="PRO_5011783589" evidence="1">
    <location>
        <begin position="26"/>
        <end position="217"/>
    </location>
</feature>
<evidence type="ECO:0000259" key="2">
    <source>
        <dbReference type="Pfam" id="PF07589"/>
    </source>
</evidence>
<keyword evidence="1" id="KW-0732">Signal</keyword>
<dbReference type="Pfam" id="PF07589">
    <property type="entry name" value="PEP-CTERM"/>
    <property type="match status" value="1"/>
</dbReference>
<dbReference type="Proteomes" id="UP000198814">
    <property type="component" value="Unassembled WGS sequence"/>
</dbReference>
<proteinExistence type="predicted"/>
<accession>A0A1H8S8X1</accession>
<dbReference type="AlphaFoldDB" id="A0A1H8S8X1"/>
<reference evidence="4" key="1">
    <citation type="submission" date="2016-10" db="EMBL/GenBank/DDBJ databases">
        <authorList>
            <person name="Varghese N."/>
            <person name="Submissions S."/>
        </authorList>
    </citation>
    <scope>NUCLEOTIDE SEQUENCE [LARGE SCALE GENOMIC DNA]</scope>
    <source>
        <strain evidence="4">Nm76</strain>
    </source>
</reference>
<keyword evidence="4" id="KW-1185">Reference proteome</keyword>
<protein>
    <submittedName>
        <fullName evidence="3">PEP-CTERM protein-sorting domain-containing protein</fullName>
    </submittedName>
</protein>
<evidence type="ECO:0000313" key="4">
    <source>
        <dbReference type="Proteomes" id="UP000198814"/>
    </source>
</evidence>
<feature type="domain" description="Ice-binding protein C-terminal" evidence="2">
    <location>
        <begin position="183"/>
        <end position="207"/>
    </location>
</feature>
<name>A0A1H8S8X1_9PROT</name>
<evidence type="ECO:0000313" key="3">
    <source>
        <dbReference type="EMBL" id="SEO74976.1"/>
    </source>
</evidence>
<feature type="signal peptide" evidence="1">
    <location>
        <begin position="1"/>
        <end position="25"/>
    </location>
</feature>
<evidence type="ECO:0000256" key="1">
    <source>
        <dbReference type="SAM" id="SignalP"/>
    </source>
</evidence>
<dbReference type="NCBIfam" id="TIGR02595">
    <property type="entry name" value="PEP_CTERM"/>
    <property type="match status" value="1"/>
</dbReference>
<dbReference type="RefSeq" id="WP_143026964.1">
    <property type="nucleotide sequence ID" value="NZ_FNOE01000018.1"/>
</dbReference>
<gene>
    <name evidence="3" type="ORF">SAMN05216333_11744</name>
</gene>
<sequence length="217" mass="23323">MKNLIHKFMAVIGITATLISIPSQANTVITFDDPASNAEVGLLFDSMVPGRGFSHFTDGFIFTSRGGFMTIQDGSIPNSNGTNSLTFNSWIPDSWIPVGGPYTGVHITRTGGGVFDLISIDMTISECFYDCSTPKTIFANGSPIVITEGMRTFTLELTDVSEVTISGSSSIRWALDNVVAAVPVPEPRTYIMLLIGLGLIGFTVRRKKSTACMATHI</sequence>
<organism evidence="3 4">
    <name type="scientific">Nitrosomonas oligotropha</name>
    <dbReference type="NCBI Taxonomy" id="42354"/>
    <lineage>
        <taxon>Bacteria</taxon>
        <taxon>Pseudomonadati</taxon>
        <taxon>Pseudomonadota</taxon>
        <taxon>Betaproteobacteria</taxon>
        <taxon>Nitrosomonadales</taxon>
        <taxon>Nitrosomonadaceae</taxon>
        <taxon>Nitrosomonas</taxon>
    </lineage>
</organism>
<dbReference type="InterPro" id="IPR013424">
    <property type="entry name" value="Ice-binding_C"/>
</dbReference>